<dbReference type="EMBL" id="PYSW02000026">
    <property type="protein sequence ID" value="KAG2381737.1"/>
    <property type="molecule type" value="Genomic_DNA"/>
</dbReference>
<dbReference type="Pfam" id="PF12824">
    <property type="entry name" value="MRP-L20"/>
    <property type="match status" value="1"/>
</dbReference>
<reference evidence="1 2" key="1">
    <citation type="journal article" date="2018" name="BMC Genomics">
        <title>The genome of Naegleria lovaniensis, the basis for a comparative approach to unravel pathogenicity factors of the human pathogenic amoeba N. fowleri.</title>
        <authorList>
            <person name="Liechti N."/>
            <person name="Schurch N."/>
            <person name="Bruggmann R."/>
            <person name="Wittwer M."/>
        </authorList>
    </citation>
    <scope>NUCLEOTIDE SEQUENCE [LARGE SCALE GENOMIC DNA]</scope>
    <source>
        <strain evidence="1 2">ATCC 30569</strain>
    </source>
</reference>
<evidence type="ECO:0000313" key="1">
    <source>
        <dbReference type="EMBL" id="KAG2381737.1"/>
    </source>
</evidence>
<dbReference type="RefSeq" id="XP_044547416.1">
    <property type="nucleotide sequence ID" value="XM_044695947.1"/>
</dbReference>
<sequence length="185" mass="21356">MKATLLGTTSITPLTRNASRVLFHHHHQQTTTSSCLFYSKSLMNLAPTSKNTAATPAALSQTRMEWKQGILSDGTVFYKHPTWEELVAEKQRRIEMTKNNSIQGTLTAEQIQVARHLHEQDPEKYTSAALAAMFRVKPIYVAQVIDRMAVQSDRVRWKAKKDIYLLRKQNRNRPRKGTKEYHDKY</sequence>
<dbReference type="GeneID" id="68098575"/>
<name>A0AA88KI21_NAELO</name>
<organism evidence="1 2">
    <name type="scientific">Naegleria lovaniensis</name>
    <name type="common">Amoeba</name>
    <dbReference type="NCBI Taxonomy" id="51637"/>
    <lineage>
        <taxon>Eukaryota</taxon>
        <taxon>Discoba</taxon>
        <taxon>Heterolobosea</taxon>
        <taxon>Tetramitia</taxon>
        <taxon>Eutetramitia</taxon>
        <taxon>Vahlkampfiidae</taxon>
        <taxon>Naegleria</taxon>
    </lineage>
</organism>
<accession>A0AA88KI21</accession>
<proteinExistence type="predicted"/>
<dbReference type="AlphaFoldDB" id="A0AA88KI21"/>
<protein>
    <submittedName>
        <fullName evidence="1">Uncharacterized protein</fullName>
    </submittedName>
</protein>
<keyword evidence="2" id="KW-1185">Reference proteome</keyword>
<comment type="caution">
    <text evidence="1">The sequence shown here is derived from an EMBL/GenBank/DDBJ whole genome shotgun (WGS) entry which is preliminary data.</text>
</comment>
<evidence type="ECO:0000313" key="2">
    <source>
        <dbReference type="Proteomes" id="UP000816034"/>
    </source>
</evidence>
<dbReference type="Proteomes" id="UP000816034">
    <property type="component" value="Unassembled WGS sequence"/>
</dbReference>
<dbReference type="PROSITE" id="PS51257">
    <property type="entry name" value="PROKAR_LIPOPROTEIN"/>
    <property type="match status" value="1"/>
</dbReference>
<gene>
    <name evidence="1" type="ORF">C9374_006121</name>
</gene>